<gene>
    <name evidence="1" type="ORF">I4F81_008414</name>
</gene>
<dbReference type="Proteomes" id="UP000798662">
    <property type="component" value="Chromosome 2"/>
</dbReference>
<evidence type="ECO:0000313" key="2">
    <source>
        <dbReference type="Proteomes" id="UP000798662"/>
    </source>
</evidence>
<keyword evidence="2" id="KW-1185">Reference proteome</keyword>
<sequence length="464" mass="49480">MFRFFTAPHTLGDVLFELRSALGPTFRFRIGLHTLIVTCDPKDCSRIAGRPAEWRRPPAMDMIMNTIVPGGLFSTTLPDHAELRRKLRGVFGPAMLPEFWPAFQKEMAKMVERMERASKGADGIGGNIGQGGGVGAVSGHEVDLVTAYGNAAYGFIFNVAFGAAYDQATMDRVIAVNAALLKAMMPDIVGYPVLQWKLFAPLRLRARLLEATASLRAHYGALVDARLAEAPSDAAARPTDLLDAIVALGGSDREVMVSNAFIFGSAGGVTTAEAASWATYRIITASGCLDAVTAELEAVVGPPGTRLEFGHIERLTYLKACWKESLRLTPPGIFFERVATRDSVLQVDGRVVPAGTHVMAFFGAAQRDPALWLHPEAFEPARWMPGGSAVATGADIPPGAYIPFSVGPNNLRLAVPPDAVRALTGWALRPACDDPAGPPGNLSRGVPVLLTPRATTGVVTQQAP</sequence>
<comment type="caution">
    <text evidence="1">The sequence shown here is derived from an EMBL/GenBank/DDBJ whole genome shotgun (WGS) entry which is preliminary data.</text>
</comment>
<name>A0ACC3C6F8_PYRYE</name>
<organism evidence="1 2">
    <name type="scientific">Pyropia yezoensis</name>
    <name type="common">Susabi-nori</name>
    <name type="synonym">Porphyra yezoensis</name>
    <dbReference type="NCBI Taxonomy" id="2788"/>
    <lineage>
        <taxon>Eukaryota</taxon>
        <taxon>Rhodophyta</taxon>
        <taxon>Bangiophyceae</taxon>
        <taxon>Bangiales</taxon>
        <taxon>Bangiaceae</taxon>
        <taxon>Pyropia</taxon>
    </lineage>
</organism>
<proteinExistence type="predicted"/>
<reference evidence="1" key="1">
    <citation type="submission" date="2019-11" db="EMBL/GenBank/DDBJ databases">
        <title>Nori genome reveals adaptations in red seaweeds to the harsh intertidal environment.</title>
        <authorList>
            <person name="Wang D."/>
            <person name="Mao Y."/>
        </authorList>
    </citation>
    <scope>NUCLEOTIDE SEQUENCE</scope>
    <source>
        <tissue evidence="1">Gametophyte</tissue>
    </source>
</reference>
<accession>A0ACC3C6F8</accession>
<dbReference type="EMBL" id="CM020619">
    <property type="protein sequence ID" value="KAK1865891.1"/>
    <property type="molecule type" value="Genomic_DNA"/>
</dbReference>
<protein>
    <submittedName>
        <fullName evidence="1">Uncharacterized protein</fullName>
    </submittedName>
</protein>
<evidence type="ECO:0000313" key="1">
    <source>
        <dbReference type="EMBL" id="KAK1865891.1"/>
    </source>
</evidence>